<comment type="caution">
    <text evidence="1">The sequence shown here is derived from an EMBL/GenBank/DDBJ whole genome shotgun (WGS) entry which is preliminary data.</text>
</comment>
<proteinExistence type="predicted"/>
<organism evidence="1 2">
    <name type="scientific">Mycena pura</name>
    <dbReference type="NCBI Taxonomy" id="153505"/>
    <lineage>
        <taxon>Eukaryota</taxon>
        <taxon>Fungi</taxon>
        <taxon>Dikarya</taxon>
        <taxon>Basidiomycota</taxon>
        <taxon>Agaricomycotina</taxon>
        <taxon>Agaricomycetes</taxon>
        <taxon>Agaricomycetidae</taxon>
        <taxon>Agaricales</taxon>
        <taxon>Marasmiineae</taxon>
        <taxon>Mycenaceae</taxon>
        <taxon>Mycena</taxon>
    </lineage>
</organism>
<sequence>MVAMSTVLPIRGLTIAGAIIVGLTSRAPPTMRVILNFSALYYRKPYSIANRPGVAHAFQQDHEMNPSRQLFQRLQALCWTRFL</sequence>
<evidence type="ECO:0000313" key="2">
    <source>
        <dbReference type="Proteomes" id="UP001219525"/>
    </source>
</evidence>
<dbReference type="EMBL" id="JARJCW010000022">
    <property type="protein sequence ID" value="KAJ7213074.1"/>
    <property type="molecule type" value="Genomic_DNA"/>
</dbReference>
<name>A0AAD6VIK2_9AGAR</name>
<evidence type="ECO:0000313" key="1">
    <source>
        <dbReference type="EMBL" id="KAJ7213074.1"/>
    </source>
</evidence>
<reference evidence="1" key="1">
    <citation type="submission" date="2023-03" db="EMBL/GenBank/DDBJ databases">
        <title>Massive genome expansion in bonnet fungi (Mycena s.s.) driven by repeated elements and novel gene families across ecological guilds.</title>
        <authorList>
            <consortium name="Lawrence Berkeley National Laboratory"/>
            <person name="Harder C.B."/>
            <person name="Miyauchi S."/>
            <person name="Viragh M."/>
            <person name="Kuo A."/>
            <person name="Thoen E."/>
            <person name="Andreopoulos B."/>
            <person name="Lu D."/>
            <person name="Skrede I."/>
            <person name="Drula E."/>
            <person name="Henrissat B."/>
            <person name="Morin E."/>
            <person name="Kohler A."/>
            <person name="Barry K."/>
            <person name="LaButti K."/>
            <person name="Morin E."/>
            <person name="Salamov A."/>
            <person name="Lipzen A."/>
            <person name="Mereny Z."/>
            <person name="Hegedus B."/>
            <person name="Baldrian P."/>
            <person name="Stursova M."/>
            <person name="Weitz H."/>
            <person name="Taylor A."/>
            <person name="Grigoriev I.V."/>
            <person name="Nagy L.G."/>
            <person name="Martin F."/>
            <person name="Kauserud H."/>
        </authorList>
    </citation>
    <scope>NUCLEOTIDE SEQUENCE</scope>
    <source>
        <strain evidence="1">9144</strain>
    </source>
</reference>
<accession>A0AAD6VIK2</accession>
<dbReference type="AlphaFoldDB" id="A0AAD6VIK2"/>
<keyword evidence="2" id="KW-1185">Reference proteome</keyword>
<gene>
    <name evidence="1" type="ORF">GGX14DRAFT_446215</name>
</gene>
<dbReference type="Proteomes" id="UP001219525">
    <property type="component" value="Unassembled WGS sequence"/>
</dbReference>
<protein>
    <submittedName>
        <fullName evidence="1">Uncharacterized protein</fullName>
    </submittedName>
</protein>